<keyword evidence="4 9" id="KW-0456">Lyase</keyword>
<dbReference type="PANTHER" id="PTHR38042">
    <property type="entry name" value="UROPORPHYRINOGEN-III SYNTHASE, CHLOROPLASTIC"/>
    <property type="match status" value="1"/>
</dbReference>
<dbReference type="SUPFAM" id="SSF69618">
    <property type="entry name" value="HemD-like"/>
    <property type="match status" value="1"/>
</dbReference>
<evidence type="ECO:0000256" key="5">
    <source>
        <dbReference type="ARBA" id="ARBA00023244"/>
    </source>
</evidence>
<evidence type="ECO:0000256" key="6">
    <source>
        <dbReference type="ARBA" id="ARBA00037589"/>
    </source>
</evidence>
<dbReference type="CDD" id="cd06578">
    <property type="entry name" value="HemD"/>
    <property type="match status" value="1"/>
</dbReference>
<dbReference type="GO" id="GO:0006782">
    <property type="term" value="P:protoporphyrinogen IX biosynthetic process"/>
    <property type="evidence" value="ECO:0007669"/>
    <property type="project" value="UniProtKB-UniRule"/>
</dbReference>
<evidence type="ECO:0000256" key="1">
    <source>
        <dbReference type="ARBA" id="ARBA00004772"/>
    </source>
</evidence>
<dbReference type="InterPro" id="IPR036108">
    <property type="entry name" value="4pyrrol_syn_uPrphyn_synt_sf"/>
</dbReference>
<dbReference type="Gene3D" id="3.40.50.10090">
    <property type="match status" value="2"/>
</dbReference>
<dbReference type="RefSeq" id="WP_114096882.1">
    <property type="nucleotide sequence ID" value="NZ_JPWI01000001.1"/>
</dbReference>
<evidence type="ECO:0000256" key="7">
    <source>
        <dbReference type="ARBA" id="ARBA00040167"/>
    </source>
</evidence>
<evidence type="ECO:0000256" key="3">
    <source>
        <dbReference type="ARBA" id="ARBA00013109"/>
    </source>
</evidence>
<comment type="function">
    <text evidence="6 9">Catalyzes cyclization of the linear tetrapyrrole, hydroxymethylbilane, to the macrocyclic uroporphyrinogen III.</text>
</comment>
<evidence type="ECO:0000256" key="4">
    <source>
        <dbReference type="ARBA" id="ARBA00023239"/>
    </source>
</evidence>
<gene>
    <name evidence="11" type="ORF">TH30_02880</name>
</gene>
<feature type="domain" description="Tetrapyrrole biosynthesis uroporphyrinogen III synthase" evidence="10">
    <location>
        <begin position="17"/>
        <end position="232"/>
    </location>
</feature>
<dbReference type="EMBL" id="JPWI01000001">
    <property type="protein sequence ID" value="RCK49278.1"/>
    <property type="molecule type" value="Genomic_DNA"/>
</dbReference>
<dbReference type="Proteomes" id="UP000252255">
    <property type="component" value="Unassembled WGS sequence"/>
</dbReference>
<comment type="caution">
    <text evidence="11">The sequence shown here is derived from an EMBL/GenBank/DDBJ whole genome shotgun (WGS) entry which is preliminary data.</text>
</comment>
<keyword evidence="5 9" id="KW-0627">Porphyrin biosynthesis</keyword>
<evidence type="ECO:0000256" key="9">
    <source>
        <dbReference type="RuleBase" id="RU366031"/>
    </source>
</evidence>
<organism evidence="11 12">
    <name type="scientific">Thalassospira profundimaris</name>
    <dbReference type="NCBI Taxonomy" id="502049"/>
    <lineage>
        <taxon>Bacteria</taxon>
        <taxon>Pseudomonadati</taxon>
        <taxon>Pseudomonadota</taxon>
        <taxon>Alphaproteobacteria</taxon>
        <taxon>Rhodospirillales</taxon>
        <taxon>Thalassospiraceae</taxon>
        <taxon>Thalassospira</taxon>
    </lineage>
</organism>
<dbReference type="Pfam" id="PF02602">
    <property type="entry name" value="HEM4"/>
    <property type="match status" value="1"/>
</dbReference>
<protein>
    <recommendedName>
        <fullName evidence="7 9">Uroporphyrinogen-III synthase</fullName>
        <ecNumber evidence="3 9">4.2.1.75</ecNumber>
    </recommendedName>
</protein>
<sequence length="244" mass="26611">MGPLVLNTRPETDSADLLAALETRGFRHLSAPMLAISFPATDTPFDISPYQALIFTSANGVRAFDRLTNDRSLPALCVGDATARMCRELGFATVQSANGDIHDLAALIRQKIDPSSGPLFHPAARKTAGDLGEMLRNDGFQIDRQTVYEAIASDELSPDVLTALRHHHIDVILFFSPRTAETFVKLVHSYKLEDDLSGVSAICLSPAVQSKISDLTWHRTYVASQPTQEYLLSLLGSVVTACRT</sequence>
<comment type="pathway">
    <text evidence="1 9">Porphyrin-containing compound metabolism; protoporphyrin-IX biosynthesis; coproporphyrinogen-III from 5-aminolevulinate: step 3/4.</text>
</comment>
<evidence type="ECO:0000259" key="10">
    <source>
        <dbReference type="Pfam" id="PF02602"/>
    </source>
</evidence>
<comment type="similarity">
    <text evidence="2 9">Belongs to the uroporphyrinogen-III synthase family.</text>
</comment>
<dbReference type="InterPro" id="IPR039793">
    <property type="entry name" value="UROS/Hem4"/>
</dbReference>
<evidence type="ECO:0000256" key="2">
    <source>
        <dbReference type="ARBA" id="ARBA00008133"/>
    </source>
</evidence>
<accession>A0A367X6H2</accession>
<dbReference type="InterPro" id="IPR003754">
    <property type="entry name" value="4pyrrol_synth_uPrphyn_synth"/>
</dbReference>
<comment type="catalytic activity">
    <reaction evidence="8 9">
        <text>hydroxymethylbilane = uroporphyrinogen III + H2O</text>
        <dbReference type="Rhea" id="RHEA:18965"/>
        <dbReference type="ChEBI" id="CHEBI:15377"/>
        <dbReference type="ChEBI" id="CHEBI:57308"/>
        <dbReference type="ChEBI" id="CHEBI:57845"/>
        <dbReference type="EC" id="4.2.1.75"/>
    </reaction>
</comment>
<proteinExistence type="inferred from homology"/>
<dbReference type="AlphaFoldDB" id="A0A367X6H2"/>
<dbReference type="OrthoDB" id="7163809at2"/>
<reference evidence="11 12" key="1">
    <citation type="submission" date="2014-07" db="EMBL/GenBank/DDBJ databases">
        <title>Draft genome sequence of Thalassospira profundimaris PR54-5.</title>
        <authorList>
            <person name="Lai Q."/>
            <person name="Shao Z."/>
        </authorList>
    </citation>
    <scope>NUCLEOTIDE SEQUENCE [LARGE SCALE GENOMIC DNA]</scope>
    <source>
        <strain evidence="11 12">PR54-5</strain>
    </source>
</reference>
<dbReference type="GO" id="GO:0006780">
    <property type="term" value="P:uroporphyrinogen III biosynthetic process"/>
    <property type="evidence" value="ECO:0007669"/>
    <property type="project" value="UniProtKB-UniRule"/>
</dbReference>
<dbReference type="PANTHER" id="PTHR38042:SF1">
    <property type="entry name" value="UROPORPHYRINOGEN-III SYNTHASE, CHLOROPLASTIC"/>
    <property type="match status" value="1"/>
</dbReference>
<evidence type="ECO:0000313" key="12">
    <source>
        <dbReference type="Proteomes" id="UP000252255"/>
    </source>
</evidence>
<name>A0A367X6H2_9PROT</name>
<dbReference type="UniPathway" id="UPA00251">
    <property type="reaction ID" value="UER00320"/>
</dbReference>
<dbReference type="EC" id="4.2.1.75" evidence="3 9"/>
<dbReference type="GO" id="GO:0004852">
    <property type="term" value="F:uroporphyrinogen-III synthase activity"/>
    <property type="evidence" value="ECO:0007669"/>
    <property type="project" value="UniProtKB-UniRule"/>
</dbReference>
<evidence type="ECO:0000313" key="11">
    <source>
        <dbReference type="EMBL" id="RCK49278.1"/>
    </source>
</evidence>
<evidence type="ECO:0000256" key="8">
    <source>
        <dbReference type="ARBA" id="ARBA00048617"/>
    </source>
</evidence>